<dbReference type="GO" id="GO:0046872">
    <property type="term" value="F:metal ion binding"/>
    <property type="evidence" value="ECO:0007669"/>
    <property type="project" value="UniProtKB-KW"/>
</dbReference>
<evidence type="ECO:0000256" key="1">
    <source>
        <dbReference type="ARBA" id="ARBA00000365"/>
    </source>
</evidence>
<dbReference type="GO" id="GO:0009313">
    <property type="term" value="P:oligosaccharide catabolic process"/>
    <property type="evidence" value="ECO:0007669"/>
    <property type="project" value="TreeGrafter"/>
</dbReference>
<organism evidence="10 11">
    <name type="scientific">Trichomonascus ciferrii</name>
    <dbReference type="NCBI Taxonomy" id="44093"/>
    <lineage>
        <taxon>Eukaryota</taxon>
        <taxon>Fungi</taxon>
        <taxon>Dikarya</taxon>
        <taxon>Ascomycota</taxon>
        <taxon>Saccharomycotina</taxon>
        <taxon>Dipodascomycetes</taxon>
        <taxon>Dipodascales</taxon>
        <taxon>Trichomonascaceae</taxon>
        <taxon>Trichomonascus</taxon>
        <taxon>Trichomonascus ciferrii complex</taxon>
    </lineage>
</organism>
<evidence type="ECO:0000256" key="8">
    <source>
        <dbReference type="ARBA" id="ARBA00071615"/>
    </source>
</evidence>
<keyword evidence="5" id="KW-0378">Hydrolase</keyword>
<dbReference type="InterPro" id="IPR041147">
    <property type="entry name" value="GH38_C"/>
</dbReference>
<dbReference type="Pfam" id="PF17677">
    <property type="entry name" value="Glyco_hydro38C2"/>
    <property type="match status" value="1"/>
</dbReference>
<comment type="function">
    <text evidence="7">Degrades free oligosaccharides in the vacuole.</text>
</comment>
<dbReference type="Gene3D" id="3.20.110.10">
    <property type="entry name" value="Glycoside hydrolase 38, N terminal domain"/>
    <property type="match status" value="1"/>
</dbReference>
<dbReference type="SUPFAM" id="SSF88688">
    <property type="entry name" value="Families 57/38 glycoside transferase middle domain"/>
    <property type="match status" value="1"/>
</dbReference>
<dbReference type="InterPro" id="IPR011013">
    <property type="entry name" value="Gal_mutarotase_sf_dom"/>
</dbReference>
<gene>
    <name evidence="10" type="ORF">TRICI_000310</name>
</gene>
<dbReference type="GO" id="GO:0000329">
    <property type="term" value="C:fungal-type vacuole membrane"/>
    <property type="evidence" value="ECO:0007669"/>
    <property type="project" value="TreeGrafter"/>
</dbReference>
<reference evidence="10" key="1">
    <citation type="journal article" date="2019" name="G3 (Bethesda)">
        <title>Genome Assemblies of Two Rare Opportunistic Yeast Pathogens: Diutina rugosa (syn. Candida rugosa) and Trichomonascus ciferrii (syn. Candida ciferrii).</title>
        <authorList>
            <person name="Mixao V."/>
            <person name="Saus E."/>
            <person name="Hansen A.P."/>
            <person name="Lass-Florl C."/>
            <person name="Gabaldon T."/>
        </authorList>
    </citation>
    <scope>NUCLEOTIDE SEQUENCE</scope>
    <source>
        <strain evidence="10">CBS 4856</strain>
    </source>
</reference>
<dbReference type="GO" id="GO:0006013">
    <property type="term" value="P:mannose metabolic process"/>
    <property type="evidence" value="ECO:0007669"/>
    <property type="project" value="InterPro"/>
</dbReference>
<dbReference type="FunFam" id="3.20.110.10:FF:000002">
    <property type="entry name" value="alpha-mannosidase 2C1 isoform X1"/>
    <property type="match status" value="1"/>
</dbReference>
<dbReference type="InterPro" id="IPR027291">
    <property type="entry name" value="Glyco_hydro_38_N_sf"/>
</dbReference>
<dbReference type="InterPro" id="IPR011682">
    <property type="entry name" value="Glyco_hydro_38_C"/>
</dbReference>
<evidence type="ECO:0000313" key="10">
    <source>
        <dbReference type="EMBL" id="KAA8917527.1"/>
    </source>
</evidence>
<dbReference type="InterPro" id="IPR037094">
    <property type="entry name" value="Glyco_hydro_38_cen_sf"/>
</dbReference>
<protein>
    <recommendedName>
        <fullName evidence="8">Alpha-mannosidase</fullName>
        <ecNumber evidence="3">3.2.1.24</ecNumber>
    </recommendedName>
</protein>
<dbReference type="Proteomes" id="UP000761534">
    <property type="component" value="Unassembled WGS sequence"/>
</dbReference>
<dbReference type="FunFam" id="1.20.1270.50:FF:000004">
    <property type="entry name" value="alpha-mannosidase 2C1 isoform X1"/>
    <property type="match status" value="1"/>
</dbReference>
<evidence type="ECO:0000313" key="11">
    <source>
        <dbReference type="Proteomes" id="UP000761534"/>
    </source>
</evidence>
<dbReference type="PANTHER" id="PTHR46017:SF1">
    <property type="entry name" value="ALPHA-MANNOSIDASE 2C1"/>
    <property type="match status" value="1"/>
</dbReference>
<keyword evidence="11" id="KW-1185">Reference proteome</keyword>
<dbReference type="AlphaFoldDB" id="A0A642VDS0"/>
<dbReference type="Gene3D" id="1.20.1270.50">
    <property type="entry name" value="Glycoside hydrolase family 38, central domain"/>
    <property type="match status" value="1"/>
</dbReference>
<dbReference type="Pfam" id="PF22907">
    <property type="entry name" value="Ams1-like_1st"/>
    <property type="match status" value="1"/>
</dbReference>
<evidence type="ECO:0000256" key="2">
    <source>
        <dbReference type="ARBA" id="ARBA00009792"/>
    </source>
</evidence>
<evidence type="ECO:0000256" key="7">
    <source>
        <dbReference type="ARBA" id="ARBA00054985"/>
    </source>
</evidence>
<dbReference type="VEuPathDB" id="FungiDB:TRICI_000310"/>
<accession>A0A642VDS0</accession>
<dbReference type="Pfam" id="PF09261">
    <property type="entry name" value="Alpha-mann_mid"/>
    <property type="match status" value="1"/>
</dbReference>
<proteinExistence type="inferred from homology"/>
<dbReference type="SMART" id="SM00872">
    <property type="entry name" value="Alpha-mann_mid"/>
    <property type="match status" value="1"/>
</dbReference>
<name>A0A642VDS0_9ASCO</name>
<comment type="similarity">
    <text evidence="2">Belongs to the glycosyl hydrolase 38 family.</text>
</comment>
<dbReference type="InterPro" id="IPR011330">
    <property type="entry name" value="Glyco_hydro/deAcase_b/a-brl"/>
</dbReference>
<sequence>MHEMNGYPQVNYRPVSKKVESIYTDRLALFVANGEYKDYNLPRVHDGHVKLSVYSPPDCARPAFGEAVKNQFVPTTKGQKFGPSWYTHWFKVEIAVPEEWVGNEVVFHWDCENEGMVFTEDGRVVVGLSGEERQEFVLPPAMQKGVQTFYIETSCNGMFGNADPSYNILPPMDDRYFTLRAADLVLPRQIARALKRDYEVIMEAAKIFPESSWQKHKAIEVANEIIDTFDRTDLENSLLKCRKVAQKFLGPNVDSDSIYTNYGSLTDEPVVAVGHCHIDTAWLWPYAETRRKIARSWSSQLDLMERYPEYKFVCSQAVQYQWLKEDYPELFERLKAQVANGRFIPIGGSWVESDTNLPSGESIARQFYYGQKFFMDHFGMKCNTFWLPDTFGYSAQIPQLTRLAEMERFITQKLSWNNINTFPNTTFNWVALDGSQVLCHMPPADTYNSDASLREVKKTVENHRNTGIDKSGLLVFGFGDGGGGPTADMIERLRRARGVADTVGHVPKVQIGASVDQFFDRIEQQTDNTKKLVTWMGELYFEFHRGTYTSQARTKRGNRDCEILLRDLEFLCSLVAAENPKYQYPKGEIEEMWKIVLLNQFHDVLPGSSIEMVYNDAEALYLEVETRGRKLFDQAVQALGGIGSGSIIGADTGVYALNTLPWSRNEVVVISDENLVPCVPRDLVQVSSDSNSACALFTSSGSGIMSIQDISSTGTSGATAKPGKKKGEFVLQNEKLRATIVDGHVVSLIDLDEDREIIEADSKANQYVVFEDQPLNWQGWDTEVYSNNKRKEVPAGSAKIMEEGPLRASVLVEQQISDKSWIKTTISLDAFVPSANGETSALGSYLEFNAEVEWNEDCQFLKVEFPVDIHNEYASYDSMFGMTRRPTHYNTFWDVAKFEVCCHKYADLSEETYGVTILNDSKYGFSTHGHVMRLSMLRAPRAPDAHADLGRHNIRYAILGHKGRIDGNVVRTAWDFNQPLRLFPALNNFQPTAALDTITYEGPNNVILSNIKPSEDETKSLIVRLYDSLGGKTTGYINSKYKLKSVSKVNLLENEVEHVKVEHVKDGSSRFKVNLRAFEIASYKLEI</sequence>
<dbReference type="Pfam" id="PF01074">
    <property type="entry name" value="Glyco_hydro_38N"/>
    <property type="match status" value="1"/>
</dbReference>
<dbReference type="SUPFAM" id="SSF88713">
    <property type="entry name" value="Glycoside hydrolase/deacetylase"/>
    <property type="match status" value="1"/>
</dbReference>
<feature type="domain" description="Glycoside hydrolase family 38 central" evidence="9">
    <location>
        <begin position="542"/>
        <end position="621"/>
    </location>
</feature>
<dbReference type="InterPro" id="IPR028995">
    <property type="entry name" value="Glyco_hydro_57/38_cen_sf"/>
</dbReference>
<dbReference type="Pfam" id="PF07748">
    <property type="entry name" value="Glyco_hydro_38C"/>
    <property type="match status" value="1"/>
</dbReference>
<dbReference type="InterPro" id="IPR054723">
    <property type="entry name" value="Ams1-like_N"/>
</dbReference>
<evidence type="ECO:0000256" key="4">
    <source>
        <dbReference type="ARBA" id="ARBA00022723"/>
    </source>
</evidence>
<dbReference type="GO" id="GO:0030246">
    <property type="term" value="F:carbohydrate binding"/>
    <property type="evidence" value="ECO:0007669"/>
    <property type="project" value="InterPro"/>
</dbReference>
<dbReference type="EMBL" id="SWFS01000028">
    <property type="protein sequence ID" value="KAA8917527.1"/>
    <property type="molecule type" value="Genomic_DNA"/>
</dbReference>
<dbReference type="OrthoDB" id="10261055at2759"/>
<dbReference type="InterPro" id="IPR000602">
    <property type="entry name" value="Glyco_hydro_38_N"/>
</dbReference>
<evidence type="ECO:0000256" key="5">
    <source>
        <dbReference type="ARBA" id="ARBA00022801"/>
    </source>
</evidence>
<evidence type="ECO:0000259" key="9">
    <source>
        <dbReference type="SMART" id="SM00872"/>
    </source>
</evidence>
<dbReference type="PANTHER" id="PTHR46017">
    <property type="entry name" value="ALPHA-MANNOSIDASE 2C1"/>
    <property type="match status" value="1"/>
</dbReference>
<dbReference type="SUPFAM" id="SSF74650">
    <property type="entry name" value="Galactose mutarotase-like"/>
    <property type="match status" value="1"/>
</dbReference>
<keyword evidence="6" id="KW-0326">Glycosidase</keyword>
<dbReference type="Gene3D" id="2.70.98.30">
    <property type="entry name" value="Golgi alpha-mannosidase II, domain 4"/>
    <property type="match status" value="1"/>
</dbReference>
<dbReference type="FunFam" id="2.70.98.30:FF:000001">
    <property type="entry name" value="alpha-mannosidase 2C1 isoform X2"/>
    <property type="match status" value="1"/>
</dbReference>
<comment type="catalytic activity">
    <reaction evidence="1">
        <text>Hydrolysis of terminal, non-reducing alpha-D-mannose residues in alpha-D-mannosides.</text>
        <dbReference type="EC" id="3.2.1.24"/>
    </reaction>
</comment>
<dbReference type="EC" id="3.2.1.24" evidence="3"/>
<dbReference type="GO" id="GO:0004559">
    <property type="term" value="F:alpha-mannosidase activity"/>
    <property type="evidence" value="ECO:0007669"/>
    <property type="project" value="UniProtKB-EC"/>
</dbReference>
<evidence type="ECO:0000256" key="6">
    <source>
        <dbReference type="ARBA" id="ARBA00023295"/>
    </source>
</evidence>
<dbReference type="InterPro" id="IPR015341">
    <property type="entry name" value="Glyco_hydro_38_cen"/>
</dbReference>
<keyword evidence="4" id="KW-0479">Metal-binding</keyword>
<comment type="caution">
    <text evidence="10">The sequence shown here is derived from an EMBL/GenBank/DDBJ whole genome shotgun (WGS) entry which is preliminary data.</text>
</comment>
<evidence type="ECO:0000256" key="3">
    <source>
        <dbReference type="ARBA" id="ARBA00012752"/>
    </source>
</evidence>